<dbReference type="Proteomes" id="UP000181790">
    <property type="component" value="Unassembled WGS sequence"/>
</dbReference>
<name>A0A1S2VIH0_9BACT</name>
<reference evidence="1 2" key="1">
    <citation type="submission" date="2016-10" db="EMBL/GenBank/DDBJ databases">
        <title>Arsenicibacter rosenii gen. nov., sp. nov., an efficient arsenic-methylating bacterium isolated from an arsenic-contaminated paddy soil.</title>
        <authorList>
            <person name="Huang K."/>
        </authorList>
    </citation>
    <scope>NUCLEOTIDE SEQUENCE [LARGE SCALE GENOMIC DNA]</scope>
    <source>
        <strain evidence="1 2">SM-1</strain>
    </source>
</reference>
<evidence type="ECO:0000313" key="1">
    <source>
        <dbReference type="EMBL" id="OIN58544.1"/>
    </source>
</evidence>
<evidence type="ECO:0000313" key="2">
    <source>
        <dbReference type="Proteomes" id="UP000181790"/>
    </source>
</evidence>
<sequence>MQRREALKHTALFFGYAVSTAALTETFVACSREAQLDWKPEFLSTNQANTVAEMAETILPKTKTPGAKELGVPQFVDKMVKDLLSKEEQQNFVAGLEKVDDTSKDVYGKAFTELTTQQREELLLKLDKEAAKLPPSVWGIRLAPPSPTAFFRRLKELTLLGYYTSQKVGKEILRFDPLPGGFTACMPLAEVGHAWNE</sequence>
<dbReference type="EMBL" id="MORL01000006">
    <property type="protein sequence ID" value="OIN58544.1"/>
    <property type="molecule type" value="Genomic_DNA"/>
</dbReference>
<comment type="caution">
    <text evidence="1">The sequence shown here is derived from an EMBL/GenBank/DDBJ whole genome shotgun (WGS) entry which is preliminary data.</text>
</comment>
<organism evidence="1 2">
    <name type="scientific">Arsenicibacter rosenii</name>
    <dbReference type="NCBI Taxonomy" id="1750698"/>
    <lineage>
        <taxon>Bacteria</taxon>
        <taxon>Pseudomonadati</taxon>
        <taxon>Bacteroidota</taxon>
        <taxon>Cytophagia</taxon>
        <taxon>Cytophagales</taxon>
        <taxon>Spirosomataceae</taxon>
        <taxon>Arsenicibacter</taxon>
    </lineage>
</organism>
<keyword evidence="2" id="KW-1185">Reference proteome</keyword>
<dbReference type="RefSeq" id="WP_071503653.1">
    <property type="nucleotide sequence ID" value="NZ_MORL01000006.1"/>
</dbReference>
<accession>A0A1S2VIH0</accession>
<dbReference type="AlphaFoldDB" id="A0A1S2VIH0"/>
<dbReference type="InterPro" id="IPR027056">
    <property type="entry name" value="Gluconate_2DH_su3"/>
</dbReference>
<dbReference type="Pfam" id="PF13618">
    <property type="entry name" value="Gluconate_2-dh3"/>
    <property type="match status" value="1"/>
</dbReference>
<protein>
    <recommendedName>
        <fullName evidence="3">Twin-arginine translocation pathway signal protein</fullName>
    </recommendedName>
</protein>
<proteinExistence type="predicted"/>
<gene>
    <name evidence="1" type="ORF">BLX24_13290</name>
</gene>
<dbReference type="OrthoDB" id="6385145at2"/>
<evidence type="ECO:0008006" key="3">
    <source>
        <dbReference type="Google" id="ProtNLM"/>
    </source>
</evidence>